<proteinExistence type="predicted"/>
<organism evidence="6">
    <name type="scientific">Florenciella parvula</name>
    <dbReference type="NCBI Taxonomy" id="236787"/>
    <lineage>
        <taxon>Eukaryota</taxon>
        <taxon>Sar</taxon>
        <taxon>Stramenopiles</taxon>
        <taxon>Ochrophyta</taxon>
        <taxon>Dictyochophyceae</taxon>
        <taxon>Florenciellales</taxon>
        <taxon>Florenciella</taxon>
    </lineage>
</organism>
<evidence type="ECO:0000313" key="6">
    <source>
        <dbReference type="EMBL" id="CAD9382665.1"/>
    </source>
</evidence>
<feature type="compositionally biased region" description="Basic residues" evidence="3">
    <location>
        <begin position="1"/>
        <end position="10"/>
    </location>
</feature>
<dbReference type="InterPro" id="IPR029064">
    <property type="entry name" value="Ribosomal_eL30-like_sf"/>
</dbReference>
<dbReference type="AlphaFoldDB" id="A0A7S2B034"/>
<dbReference type="InterPro" id="IPR005142">
    <property type="entry name" value="eRF1_3"/>
</dbReference>
<accession>A0A7S2B034</accession>
<dbReference type="InterPro" id="IPR042226">
    <property type="entry name" value="eFR1_2_sf"/>
</dbReference>
<dbReference type="Pfam" id="PF03465">
    <property type="entry name" value="eRF1_3"/>
    <property type="match status" value="1"/>
</dbReference>
<evidence type="ECO:0000256" key="2">
    <source>
        <dbReference type="ARBA" id="ARBA00013382"/>
    </source>
</evidence>
<comment type="subunit">
    <text evidence="1">Heterodimer of two subunits, one of which binds GTP.</text>
</comment>
<dbReference type="SUPFAM" id="SSF53137">
    <property type="entry name" value="Translational machinery components"/>
    <property type="match status" value="1"/>
</dbReference>
<dbReference type="InterPro" id="IPR024049">
    <property type="entry name" value="eRF1_1_sf"/>
</dbReference>
<dbReference type="SUPFAM" id="SSF55315">
    <property type="entry name" value="L30e-like"/>
    <property type="match status" value="1"/>
</dbReference>
<feature type="domain" description="eRF1" evidence="4">
    <location>
        <begin position="116"/>
        <end position="250"/>
    </location>
</feature>
<dbReference type="GO" id="GO:0003747">
    <property type="term" value="F:translation release factor activity"/>
    <property type="evidence" value="ECO:0007669"/>
    <property type="project" value="InterPro"/>
</dbReference>
<dbReference type="Gene3D" id="3.30.960.10">
    <property type="entry name" value="eRF1 domain 1"/>
    <property type="match status" value="1"/>
</dbReference>
<protein>
    <recommendedName>
        <fullName evidence="2">Eukaryotic peptide chain release factor subunit 1</fullName>
    </recommendedName>
</protein>
<evidence type="ECO:0000256" key="3">
    <source>
        <dbReference type="SAM" id="MobiDB-lite"/>
    </source>
</evidence>
<dbReference type="Gene3D" id="3.30.1330.30">
    <property type="match status" value="1"/>
</dbReference>
<dbReference type="PANTHER" id="PTHR10113">
    <property type="entry name" value="PEPTIDE CHAIN RELEASE FACTOR SUBUNIT 1"/>
    <property type="match status" value="1"/>
</dbReference>
<feature type="region of interest" description="Disordered" evidence="3">
    <location>
        <begin position="1"/>
        <end position="28"/>
    </location>
</feature>
<evidence type="ECO:0000259" key="4">
    <source>
        <dbReference type="Pfam" id="PF03464"/>
    </source>
</evidence>
<sequence length="403" mass="43083">MSSQARRRRSFPFTSLRAPTPRRRGVRASSRKLARLRTSGAEFNRLSVLDGLRSIKELLKRVPNNKTDNGVALFVGGGLAELVFPPQPLKRPLYQCGKGFELEPLLAMLADDESAIGVVVIDGQSAVFARASGPHGEGVKVLKTITTHNRGRCRRGGQSALRFDRIRDQVEAAFVCEAAEVASSLFGDGGDANEEVAGLILAGPANLKNLLGDSSALAKPLRSKVVARVETAQGGRTAIAEALRRGAKHLTAYLHAPESAILADFFSKLEQDDTSKLTYGIKETLAALEAHAVKKLLVSRTMAESTPLASCRHGLSGMASGVATQENGASRAAAQAATLAEFLLGPDGVAKSGAELVWIDVLTEDGVRFAEGFGGLGGYLHWPFEGFEEEEEEEEEEERPPTP</sequence>
<dbReference type="SUPFAM" id="SSF55481">
    <property type="entry name" value="N-terminal domain of eukaryotic peptide chain release factor subunit 1, ERF1"/>
    <property type="match status" value="1"/>
</dbReference>
<dbReference type="InterPro" id="IPR005141">
    <property type="entry name" value="eRF1_2"/>
</dbReference>
<feature type="domain" description="eRF1" evidence="5">
    <location>
        <begin position="258"/>
        <end position="383"/>
    </location>
</feature>
<evidence type="ECO:0000259" key="5">
    <source>
        <dbReference type="Pfam" id="PF03465"/>
    </source>
</evidence>
<dbReference type="EMBL" id="HBGT01001717">
    <property type="protein sequence ID" value="CAD9382665.1"/>
    <property type="molecule type" value="Transcribed_RNA"/>
</dbReference>
<dbReference type="InterPro" id="IPR004403">
    <property type="entry name" value="Peptide_chain-rel_eRF1/aRF1"/>
</dbReference>
<dbReference type="Pfam" id="PF03464">
    <property type="entry name" value="eRF1_2"/>
    <property type="match status" value="1"/>
</dbReference>
<reference evidence="6" key="1">
    <citation type="submission" date="2021-01" db="EMBL/GenBank/DDBJ databases">
        <authorList>
            <person name="Corre E."/>
            <person name="Pelletier E."/>
            <person name="Niang G."/>
            <person name="Scheremetjew M."/>
            <person name="Finn R."/>
            <person name="Kale V."/>
            <person name="Holt S."/>
            <person name="Cochrane G."/>
            <person name="Meng A."/>
            <person name="Brown T."/>
            <person name="Cohen L."/>
        </authorList>
    </citation>
    <scope>NUCLEOTIDE SEQUENCE</scope>
    <source>
        <strain evidence="6">RCC1693</strain>
    </source>
</reference>
<gene>
    <name evidence="6" type="ORF">FPAR1323_LOCUS938</name>
</gene>
<dbReference type="Gene3D" id="3.30.420.60">
    <property type="entry name" value="eRF1 domain 2"/>
    <property type="match status" value="1"/>
</dbReference>
<name>A0A7S2B034_9STRA</name>
<evidence type="ECO:0000256" key="1">
    <source>
        <dbReference type="ARBA" id="ARBA00011520"/>
    </source>
</evidence>